<name>A0A2T8IKP8_9POAL</name>
<dbReference type="EMBL" id="CM008050">
    <property type="protein sequence ID" value="PVH38251.1"/>
    <property type="molecule type" value="Genomic_DNA"/>
</dbReference>
<proteinExistence type="predicted"/>
<dbReference type="Gramene" id="PVH38251">
    <property type="protein sequence ID" value="PVH38251"/>
    <property type="gene ID" value="PAHAL_5G211000"/>
</dbReference>
<reference evidence="1" key="1">
    <citation type="submission" date="2018-04" db="EMBL/GenBank/DDBJ databases">
        <title>WGS assembly of Panicum hallii.</title>
        <authorList>
            <person name="Lovell J."/>
            <person name="Jenkins J."/>
            <person name="Lowry D."/>
            <person name="Mamidi S."/>
            <person name="Sreedasyam A."/>
            <person name="Weng X."/>
            <person name="Barry K."/>
            <person name="Bonette J."/>
            <person name="Campitelli B."/>
            <person name="Daum C."/>
            <person name="Gordon S."/>
            <person name="Gould B."/>
            <person name="Lipzen A."/>
            <person name="Macqueen A."/>
            <person name="Palacio-Mejia J."/>
            <person name="Plott C."/>
            <person name="Shakirov E."/>
            <person name="Shu S."/>
            <person name="Yoshinaga Y."/>
            <person name="Zane M."/>
            <person name="Rokhsar D."/>
            <person name="Grimwood J."/>
            <person name="Schmutz J."/>
            <person name="Juenger T."/>
        </authorList>
    </citation>
    <scope>NUCLEOTIDE SEQUENCE [LARGE SCALE GENOMIC DNA]</scope>
    <source>
        <strain evidence="1">FIL2</strain>
    </source>
</reference>
<protein>
    <submittedName>
        <fullName evidence="1">Uncharacterized protein</fullName>
    </submittedName>
</protein>
<gene>
    <name evidence="1" type="ORF">PAHAL_5G211000</name>
</gene>
<organism evidence="1">
    <name type="scientific">Panicum hallii</name>
    <dbReference type="NCBI Taxonomy" id="206008"/>
    <lineage>
        <taxon>Eukaryota</taxon>
        <taxon>Viridiplantae</taxon>
        <taxon>Streptophyta</taxon>
        <taxon>Embryophyta</taxon>
        <taxon>Tracheophyta</taxon>
        <taxon>Spermatophyta</taxon>
        <taxon>Magnoliopsida</taxon>
        <taxon>Liliopsida</taxon>
        <taxon>Poales</taxon>
        <taxon>Poaceae</taxon>
        <taxon>PACMAD clade</taxon>
        <taxon>Panicoideae</taxon>
        <taxon>Panicodae</taxon>
        <taxon>Paniceae</taxon>
        <taxon>Panicinae</taxon>
        <taxon>Panicum</taxon>
        <taxon>Panicum sect. Panicum</taxon>
    </lineage>
</organism>
<evidence type="ECO:0000313" key="1">
    <source>
        <dbReference type="EMBL" id="PVH38251.1"/>
    </source>
</evidence>
<sequence>MLFCSDYQKHSRIILVYINQPMHGIFELLFLQPFVPLNKCSVSTPNRSRSAWPQLDAS</sequence>
<dbReference type="AlphaFoldDB" id="A0A2T8IKP8"/>
<dbReference type="Proteomes" id="UP000243499">
    <property type="component" value="Chromosome 5"/>
</dbReference>
<accession>A0A2T8IKP8</accession>